<dbReference type="PANTHER" id="PTHR46268">
    <property type="entry name" value="STRESS RESPONSE PROTEIN NHAX"/>
    <property type="match status" value="1"/>
</dbReference>
<feature type="domain" description="UspA" evidence="2">
    <location>
        <begin position="1"/>
        <end position="144"/>
    </location>
</feature>
<comment type="similarity">
    <text evidence="1">Belongs to the universal stress protein A family.</text>
</comment>
<evidence type="ECO:0000313" key="3">
    <source>
        <dbReference type="EMBL" id="QQP14290.1"/>
    </source>
</evidence>
<dbReference type="EMBL" id="CP067341">
    <property type="protein sequence ID" value="QQP14290.1"/>
    <property type="molecule type" value="Genomic_DNA"/>
</dbReference>
<proteinExistence type="inferred from homology"/>
<evidence type="ECO:0000313" key="4">
    <source>
        <dbReference type="Proteomes" id="UP000596049"/>
    </source>
</evidence>
<accession>A0ABX7AX12</accession>
<evidence type="ECO:0000259" key="2">
    <source>
        <dbReference type="Pfam" id="PF00582"/>
    </source>
</evidence>
<dbReference type="Gene3D" id="3.40.50.620">
    <property type="entry name" value="HUPs"/>
    <property type="match status" value="1"/>
</dbReference>
<dbReference type="PRINTS" id="PR01438">
    <property type="entry name" value="UNVRSLSTRESS"/>
</dbReference>
<dbReference type="InterPro" id="IPR014729">
    <property type="entry name" value="Rossmann-like_a/b/a_fold"/>
</dbReference>
<reference evidence="3 4" key="1">
    <citation type="submission" date="2020-01" db="EMBL/GenBank/DDBJ databases">
        <authorList>
            <person name="Liu G."/>
            <person name="Liu B."/>
        </authorList>
    </citation>
    <scope>NUCLEOTIDE SEQUENCE [LARGE SCALE GENOMIC DNA]</scope>
    <source>
        <strain evidence="3 4">FJAT-51161</strain>
    </source>
</reference>
<dbReference type="InterPro" id="IPR006015">
    <property type="entry name" value="Universal_stress_UspA"/>
</dbReference>
<gene>
    <name evidence="3" type="ORF">FJQ98_09860</name>
</gene>
<dbReference type="PANTHER" id="PTHR46268:SF6">
    <property type="entry name" value="UNIVERSAL STRESS PROTEIN UP12"/>
    <property type="match status" value="1"/>
</dbReference>
<organism evidence="3 4">
    <name type="scientific">Lysinibacillus agricola</name>
    <dbReference type="NCBI Taxonomy" id="2590012"/>
    <lineage>
        <taxon>Bacteria</taxon>
        <taxon>Bacillati</taxon>
        <taxon>Bacillota</taxon>
        <taxon>Bacilli</taxon>
        <taxon>Bacillales</taxon>
        <taxon>Bacillaceae</taxon>
        <taxon>Lysinibacillus</taxon>
    </lineage>
</organism>
<dbReference type="InterPro" id="IPR006016">
    <property type="entry name" value="UspA"/>
</dbReference>
<evidence type="ECO:0000256" key="1">
    <source>
        <dbReference type="ARBA" id="ARBA00008791"/>
    </source>
</evidence>
<keyword evidence="4" id="KW-1185">Reference proteome</keyword>
<dbReference type="CDD" id="cd00293">
    <property type="entry name" value="USP-like"/>
    <property type="match status" value="1"/>
</dbReference>
<dbReference type="Proteomes" id="UP000596049">
    <property type="component" value="Chromosome"/>
</dbReference>
<sequence>MLNKILVAIDESDMNSKVLEATLSIANNEKSNVTLVNVSKENVTTGLTYVPEDYLEDVLNELEKSSIRILEKAKNKLISAGGMSIKTIHLKGDPSHQILEYAKEHEQELIIIGSRGLSGMKELMLGSVSHKVAQLSKCSVLIVH</sequence>
<dbReference type="SUPFAM" id="SSF52402">
    <property type="entry name" value="Adenine nucleotide alpha hydrolases-like"/>
    <property type="match status" value="1"/>
</dbReference>
<dbReference type="RefSeq" id="WP_053592903.1">
    <property type="nucleotide sequence ID" value="NZ_CP067341.1"/>
</dbReference>
<dbReference type="Pfam" id="PF00582">
    <property type="entry name" value="Usp"/>
    <property type="match status" value="1"/>
</dbReference>
<name>A0ABX7AX12_9BACI</name>
<protein>
    <submittedName>
        <fullName evidence="3">Universal stress protein</fullName>
    </submittedName>
</protein>